<gene>
    <name evidence="1" type="ORF">KD144_05805</name>
</gene>
<organism evidence="1">
    <name type="scientific">Niallia circulans</name>
    <name type="common">Bacillus circulans</name>
    <dbReference type="NCBI Taxonomy" id="1397"/>
    <lineage>
        <taxon>Bacteria</taxon>
        <taxon>Bacillati</taxon>
        <taxon>Bacillota</taxon>
        <taxon>Bacilli</taxon>
        <taxon>Bacillales</taxon>
        <taxon>Bacillaceae</taxon>
        <taxon>Niallia</taxon>
    </lineage>
</organism>
<dbReference type="AlphaFoldDB" id="A0A941GAM9"/>
<dbReference type="EMBL" id="JAGTPX010000004">
    <property type="protein sequence ID" value="MBR8669052.1"/>
    <property type="molecule type" value="Genomic_DNA"/>
</dbReference>
<dbReference type="RefSeq" id="WP_212117762.1">
    <property type="nucleotide sequence ID" value="NZ_JAGTPX020000004.1"/>
</dbReference>
<sequence>MRLLTKFTVLFVILFMLIPLETFAVEKRISKIVTNQHKTEEILVESLPEAGINLYATEREGMLENFRLHLLSGDKYLPFWFNVSNQTYWPNTFYKDINQDGKKELIFVLTTGYGNDIVKQNVHVFHQIKTNLGNSYKEILVDNPMAIILKNVKTKLTKTEAIINIGTKKTVLKIDKIGINSKDLFPDISISNISKIEILDNKLTAIIGATISPAGGYVGDFHITYTFKDKMYQLEKIKFIPNK</sequence>
<reference evidence="1" key="1">
    <citation type="submission" date="2021-04" db="EMBL/GenBank/DDBJ databases">
        <title>Genomic analysis of electroactive and textile dye degrading Bacillus circulans strain: DC10 isolated from constructed wetland-microbial fuel cells treating textile dye wastewaters.</title>
        <authorList>
            <person name="Patel D.U."/>
            <person name="Desai C.R."/>
        </authorList>
    </citation>
    <scope>NUCLEOTIDE SEQUENCE</scope>
    <source>
        <strain evidence="1">DC10</strain>
    </source>
</reference>
<evidence type="ECO:0000313" key="1">
    <source>
        <dbReference type="EMBL" id="MBR8669052.1"/>
    </source>
</evidence>
<protein>
    <submittedName>
        <fullName evidence="1">Uncharacterized protein</fullName>
    </submittedName>
</protein>
<comment type="caution">
    <text evidence="1">The sequence shown here is derived from an EMBL/GenBank/DDBJ whole genome shotgun (WGS) entry which is preliminary data.</text>
</comment>
<name>A0A941GAM9_NIACI</name>
<accession>A0A941GAM9</accession>
<proteinExistence type="predicted"/>